<name>A0ACC0FZI9_9ERIC</name>
<proteinExistence type="predicted"/>
<accession>A0ACC0FZI9</accession>
<evidence type="ECO:0000313" key="1">
    <source>
        <dbReference type="EMBL" id="KAI7993698.1"/>
    </source>
</evidence>
<dbReference type="Proteomes" id="UP001060215">
    <property type="component" value="Chromosome 12"/>
</dbReference>
<organism evidence="1 2">
    <name type="scientific">Camellia lanceoleosa</name>
    <dbReference type="NCBI Taxonomy" id="1840588"/>
    <lineage>
        <taxon>Eukaryota</taxon>
        <taxon>Viridiplantae</taxon>
        <taxon>Streptophyta</taxon>
        <taxon>Embryophyta</taxon>
        <taxon>Tracheophyta</taxon>
        <taxon>Spermatophyta</taxon>
        <taxon>Magnoliopsida</taxon>
        <taxon>eudicotyledons</taxon>
        <taxon>Gunneridae</taxon>
        <taxon>Pentapetalae</taxon>
        <taxon>asterids</taxon>
        <taxon>Ericales</taxon>
        <taxon>Theaceae</taxon>
        <taxon>Camellia</taxon>
    </lineage>
</organism>
<evidence type="ECO:0000313" key="2">
    <source>
        <dbReference type="Proteomes" id="UP001060215"/>
    </source>
</evidence>
<reference evidence="1 2" key="1">
    <citation type="journal article" date="2022" name="Plant J.">
        <title>Chromosome-level genome of Camellia lanceoleosa provides a valuable resource for understanding genome evolution and self-incompatibility.</title>
        <authorList>
            <person name="Gong W."/>
            <person name="Xiao S."/>
            <person name="Wang L."/>
            <person name="Liao Z."/>
            <person name="Chang Y."/>
            <person name="Mo W."/>
            <person name="Hu G."/>
            <person name="Li W."/>
            <person name="Zhao G."/>
            <person name="Zhu H."/>
            <person name="Hu X."/>
            <person name="Ji K."/>
            <person name="Xiang X."/>
            <person name="Song Q."/>
            <person name="Yuan D."/>
            <person name="Jin S."/>
            <person name="Zhang L."/>
        </authorList>
    </citation>
    <scope>NUCLEOTIDE SEQUENCE [LARGE SCALE GENOMIC DNA]</scope>
    <source>
        <strain evidence="1">SQ_2022a</strain>
    </source>
</reference>
<comment type="caution">
    <text evidence="1">The sequence shown here is derived from an EMBL/GenBank/DDBJ whole genome shotgun (WGS) entry which is preliminary data.</text>
</comment>
<gene>
    <name evidence="1" type="ORF">LOK49_LG11G00399</name>
</gene>
<protein>
    <submittedName>
        <fullName evidence="1">IAA-alanine resistance protein 1</fullName>
    </submittedName>
</protein>
<keyword evidence="2" id="KW-1185">Reference proteome</keyword>
<dbReference type="EMBL" id="CM045769">
    <property type="protein sequence ID" value="KAI7993698.1"/>
    <property type="molecule type" value="Genomic_DNA"/>
</dbReference>
<sequence>MKRRKEEATAAEDEEKKGRRRRSRYSPPLSTGTMSEVVLNCCRSGCLFRAIAYVACLRNGEATTYENHQRELADVLRDQAVDELLTRRKETECKKLKDDNDDDDKIQQQFLNEKNESVSEMSSQGKVLDEGSEKQNQPESLWKRKTGIGAGKYNISDAPNGSTHHIKSVKKELSHSPSNLVFGYLNLFYDGGHNFTDGIALGSAFLLYGSVGGWSTTRLLLAHELPQESWAKIKDNHL</sequence>